<proteinExistence type="predicted"/>
<sequence length="169" mass="17307">MLASSSGDETAISAARIARSSPLAVPIPIRAEPAPCITDLTSAKSKLIRPGVVIRSVIPCTPARSTSSAVLKASTTETDLFAISKSLWLGTTIKVSTSARSASMPRSACCILRLPSKPNGLVTTPTVSAPTRFATRATIGAAPVPVPPPSPAVTKTMSEPRRAASISSS</sequence>
<evidence type="ECO:0000313" key="2">
    <source>
        <dbReference type="EMBL" id="CAB4664138.1"/>
    </source>
</evidence>
<protein>
    <submittedName>
        <fullName evidence="2">Unannotated protein</fullName>
    </submittedName>
</protein>
<evidence type="ECO:0000256" key="1">
    <source>
        <dbReference type="SAM" id="MobiDB-lite"/>
    </source>
</evidence>
<reference evidence="2" key="1">
    <citation type="submission" date="2020-05" db="EMBL/GenBank/DDBJ databases">
        <authorList>
            <person name="Chiriac C."/>
            <person name="Salcher M."/>
            <person name="Ghai R."/>
            <person name="Kavagutti S V."/>
        </authorList>
    </citation>
    <scope>NUCLEOTIDE SEQUENCE</scope>
</reference>
<name>A0A6J6LSX9_9ZZZZ</name>
<gene>
    <name evidence="2" type="ORF">UFOPK2328_00190</name>
</gene>
<dbReference type="EMBL" id="CAEZWX010000014">
    <property type="protein sequence ID" value="CAB4664138.1"/>
    <property type="molecule type" value="Genomic_DNA"/>
</dbReference>
<feature type="region of interest" description="Disordered" evidence="1">
    <location>
        <begin position="141"/>
        <end position="169"/>
    </location>
</feature>
<organism evidence="2">
    <name type="scientific">freshwater metagenome</name>
    <dbReference type="NCBI Taxonomy" id="449393"/>
    <lineage>
        <taxon>unclassified sequences</taxon>
        <taxon>metagenomes</taxon>
        <taxon>ecological metagenomes</taxon>
    </lineage>
</organism>
<accession>A0A6J6LSX9</accession>
<dbReference type="AlphaFoldDB" id="A0A6J6LSX9"/>